<dbReference type="RefSeq" id="WP_282587443.1">
    <property type="nucleotide sequence ID" value="NZ_JAMOIM010000020.1"/>
</dbReference>
<dbReference type="AlphaFoldDB" id="A0AA41Z1E3"/>
<evidence type="ECO:0000313" key="4">
    <source>
        <dbReference type="Proteomes" id="UP001165667"/>
    </source>
</evidence>
<feature type="domain" description="GGDEF" evidence="2">
    <location>
        <begin position="74"/>
        <end position="196"/>
    </location>
</feature>
<organism evidence="3 4">
    <name type="scientific">Lichenifustis flavocetrariae</name>
    <dbReference type="NCBI Taxonomy" id="2949735"/>
    <lineage>
        <taxon>Bacteria</taxon>
        <taxon>Pseudomonadati</taxon>
        <taxon>Pseudomonadota</taxon>
        <taxon>Alphaproteobacteria</taxon>
        <taxon>Hyphomicrobiales</taxon>
        <taxon>Lichenihabitantaceae</taxon>
        <taxon>Lichenifustis</taxon>
    </lineage>
</organism>
<evidence type="ECO:0000259" key="2">
    <source>
        <dbReference type="PROSITE" id="PS50887"/>
    </source>
</evidence>
<dbReference type="SUPFAM" id="SSF141868">
    <property type="entry name" value="EAL domain-like"/>
    <property type="match status" value="1"/>
</dbReference>
<evidence type="ECO:0000259" key="1">
    <source>
        <dbReference type="PROSITE" id="PS50883"/>
    </source>
</evidence>
<dbReference type="InterPro" id="IPR000160">
    <property type="entry name" value="GGDEF_dom"/>
</dbReference>
<dbReference type="Pfam" id="PF00563">
    <property type="entry name" value="EAL"/>
    <property type="match status" value="1"/>
</dbReference>
<dbReference type="NCBIfam" id="TIGR00254">
    <property type="entry name" value="GGDEF"/>
    <property type="match status" value="1"/>
</dbReference>
<dbReference type="Proteomes" id="UP001165667">
    <property type="component" value="Unassembled WGS sequence"/>
</dbReference>
<dbReference type="PANTHER" id="PTHR33121:SF79">
    <property type="entry name" value="CYCLIC DI-GMP PHOSPHODIESTERASE PDED-RELATED"/>
    <property type="match status" value="1"/>
</dbReference>
<dbReference type="EMBL" id="JAMOIM010000020">
    <property type="protein sequence ID" value="MCW6511070.1"/>
    <property type="molecule type" value="Genomic_DNA"/>
</dbReference>
<dbReference type="SUPFAM" id="SSF55073">
    <property type="entry name" value="Nucleotide cyclase"/>
    <property type="match status" value="1"/>
</dbReference>
<feature type="domain" description="EAL" evidence="1">
    <location>
        <begin position="205"/>
        <end position="445"/>
    </location>
</feature>
<dbReference type="InterPro" id="IPR035919">
    <property type="entry name" value="EAL_sf"/>
</dbReference>
<gene>
    <name evidence="3" type="ORF">M8523_23975</name>
</gene>
<reference evidence="3" key="1">
    <citation type="submission" date="2022-05" db="EMBL/GenBank/DDBJ databases">
        <authorList>
            <person name="Pankratov T."/>
        </authorList>
    </citation>
    <scope>NUCLEOTIDE SEQUENCE</scope>
    <source>
        <strain evidence="3">BP6-180914</strain>
    </source>
</reference>
<dbReference type="Gene3D" id="3.20.20.450">
    <property type="entry name" value="EAL domain"/>
    <property type="match status" value="1"/>
</dbReference>
<evidence type="ECO:0000313" key="3">
    <source>
        <dbReference type="EMBL" id="MCW6511070.1"/>
    </source>
</evidence>
<dbReference type="InterPro" id="IPR001633">
    <property type="entry name" value="EAL_dom"/>
</dbReference>
<dbReference type="Gene3D" id="3.30.70.270">
    <property type="match status" value="1"/>
</dbReference>
<dbReference type="PANTHER" id="PTHR33121">
    <property type="entry name" value="CYCLIC DI-GMP PHOSPHODIESTERASE PDEF"/>
    <property type="match status" value="1"/>
</dbReference>
<dbReference type="InterPro" id="IPR043128">
    <property type="entry name" value="Rev_trsase/Diguanyl_cyclase"/>
</dbReference>
<protein>
    <submittedName>
        <fullName evidence="3">GGDEF domain-containing phosphodiesterase</fullName>
    </submittedName>
</protein>
<dbReference type="SMART" id="SM00052">
    <property type="entry name" value="EAL"/>
    <property type="match status" value="1"/>
</dbReference>
<dbReference type="Pfam" id="PF00990">
    <property type="entry name" value="GGDEF"/>
    <property type="match status" value="1"/>
</dbReference>
<dbReference type="PROSITE" id="PS50883">
    <property type="entry name" value="EAL"/>
    <property type="match status" value="1"/>
</dbReference>
<name>A0AA41Z1E3_9HYPH</name>
<accession>A0AA41Z1E3</accession>
<keyword evidence="4" id="KW-1185">Reference proteome</keyword>
<dbReference type="GO" id="GO:0071111">
    <property type="term" value="F:cyclic-guanylate-specific phosphodiesterase activity"/>
    <property type="evidence" value="ECO:0007669"/>
    <property type="project" value="InterPro"/>
</dbReference>
<sequence>MRRATDHPPALSTGDAGLDPQTFAILRRTEATDSYHGLIAQQFCRTTLLGLLPSLLETARRDGKLPVLMLVHAAPPGRLGLGAADVEEEFRFAVAEALCRALRDTDIVMRHSAFCFAILLADAAPTEAAHVADRLASVLAETGIPTSVGVVTAKVSIGAATTAAGDRDAAAVVGRAETALDQARASGRHVILEAPAFLRRGELREQAVAEEIIVSLDESRLQLAFQPIVVASTRALFCHEALSRLCRPDGTLVSPADFFPVAERTGLVQRIDRRVLDLALAHLEADPQARLSVNLSMRSAQDAAWMEAAFDSLTQHGAAASRLIVEITETAAIDDLAVMAATVKRLKACGVRVAMDDFGAGFSSFRNLRDLTIDLLKIDGAFVRDLAQSPDDAVFVRTLVGLAKHLGIPVVAEYVETEETAELLTGWGVDYLQGHLIGAALPLPV</sequence>
<dbReference type="SMART" id="SM00267">
    <property type="entry name" value="GGDEF"/>
    <property type="match status" value="1"/>
</dbReference>
<dbReference type="CDD" id="cd01948">
    <property type="entry name" value="EAL"/>
    <property type="match status" value="1"/>
</dbReference>
<proteinExistence type="predicted"/>
<dbReference type="PROSITE" id="PS50887">
    <property type="entry name" value="GGDEF"/>
    <property type="match status" value="1"/>
</dbReference>
<dbReference type="InterPro" id="IPR029787">
    <property type="entry name" value="Nucleotide_cyclase"/>
</dbReference>
<comment type="caution">
    <text evidence="3">The sequence shown here is derived from an EMBL/GenBank/DDBJ whole genome shotgun (WGS) entry which is preliminary data.</text>
</comment>
<dbReference type="InterPro" id="IPR050706">
    <property type="entry name" value="Cyclic-di-GMP_PDE-like"/>
</dbReference>